<evidence type="ECO:0000313" key="7">
    <source>
        <dbReference type="Proteomes" id="UP001595710"/>
    </source>
</evidence>
<gene>
    <name evidence="6" type="ORF">ACFOND_06875</name>
</gene>
<organism evidence="6 7">
    <name type="scientific">Reinekea marina</name>
    <dbReference type="NCBI Taxonomy" id="1310421"/>
    <lineage>
        <taxon>Bacteria</taxon>
        <taxon>Pseudomonadati</taxon>
        <taxon>Pseudomonadota</taxon>
        <taxon>Gammaproteobacteria</taxon>
        <taxon>Oceanospirillales</taxon>
        <taxon>Saccharospirillaceae</taxon>
        <taxon>Reinekea</taxon>
    </lineage>
</organism>
<feature type="compositionally biased region" description="Polar residues" evidence="4">
    <location>
        <begin position="1"/>
        <end position="14"/>
    </location>
</feature>
<evidence type="ECO:0000313" key="6">
    <source>
        <dbReference type="EMBL" id="MFC3701362.1"/>
    </source>
</evidence>
<protein>
    <submittedName>
        <fullName evidence="6">ProQ/FINO family protein</fullName>
    </submittedName>
</protein>
<evidence type="ECO:0000256" key="1">
    <source>
        <dbReference type="ARBA" id="ARBA00022490"/>
    </source>
</evidence>
<feature type="region of interest" description="Disordered" evidence="4">
    <location>
        <begin position="113"/>
        <end position="180"/>
    </location>
</feature>
<evidence type="ECO:0000256" key="2">
    <source>
        <dbReference type="ARBA" id="ARBA00022884"/>
    </source>
</evidence>
<dbReference type="InterPro" id="IPR036442">
    <property type="entry name" value="ProQ/FinO_sf"/>
</dbReference>
<evidence type="ECO:0000256" key="3">
    <source>
        <dbReference type="ARBA" id="ARBA00023186"/>
    </source>
</evidence>
<feature type="domain" description="ProQ/FinO" evidence="5">
    <location>
        <begin position="31"/>
        <end position="140"/>
    </location>
</feature>
<dbReference type="InterPro" id="IPR016103">
    <property type="entry name" value="ProQ/FinO"/>
</dbReference>
<feature type="region of interest" description="Disordered" evidence="4">
    <location>
        <begin position="1"/>
        <end position="28"/>
    </location>
</feature>
<comment type="caution">
    <text evidence="6">The sequence shown here is derived from an EMBL/GenBank/DDBJ whole genome shotgun (WGS) entry which is preliminary data.</text>
</comment>
<feature type="compositionally biased region" description="Basic and acidic residues" evidence="4">
    <location>
        <begin position="19"/>
        <end position="28"/>
    </location>
</feature>
<dbReference type="PANTHER" id="PTHR38106">
    <property type="entry name" value="RNA CHAPERONE PROQ"/>
    <property type="match status" value="1"/>
</dbReference>
<evidence type="ECO:0000259" key="5">
    <source>
        <dbReference type="SMART" id="SM00945"/>
    </source>
</evidence>
<dbReference type="Pfam" id="PF04352">
    <property type="entry name" value="ProQ"/>
    <property type="match status" value="1"/>
</dbReference>
<evidence type="ECO:0000256" key="4">
    <source>
        <dbReference type="SAM" id="MobiDB-lite"/>
    </source>
</evidence>
<dbReference type="SMART" id="SM00945">
    <property type="entry name" value="ProQ"/>
    <property type="match status" value="1"/>
</dbReference>
<reference evidence="7" key="1">
    <citation type="journal article" date="2019" name="Int. J. Syst. Evol. Microbiol.">
        <title>The Global Catalogue of Microorganisms (GCM) 10K type strain sequencing project: providing services to taxonomists for standard genome sequencing and annotation.</title>
        <authorList>
            <consortium name="The Broad Institute Genomics Platform"/>
            <consortium name="The Broad Institute Genome Sequencing Center for Infectious Disease"/>
            <person name="Wu L."/>
            <person name="Ma J."/>
        </authorList>
    </citation>
    <scope>NUCLEOTIDE SEQUENCE [LARGE SCALE GENOMIC DNA]</scope>
    <source>
        <strain evidence="7">CECT 8288</strain>
    </source>
</reference>
<dbReference type="RefSeq" id="WP_290282637.1">
    <property type="nucleotide sequence ID" value="NZ_JAUFQI010000001.1"/>
</dbReference>
<dbReference type="InterPro" id="IPR023529">
    <property type="entry name" value="ProQ"/>
</dbReference>
<keyword evidence="2" id="KW-0694">RNA-binding</keyword>
<feature type="compositionally biased region" description="Basic and acidic residues" evidence="4">
    <location>
        <begin position="169"/>
        <end position="180"/>
    </location>
</feature>
<dbReference type="Gene3D" id="1.10.1710.10">
    <property type="entry name" value="ProQ/FinO domain"/>
    <property type="match status" value="1"/>
</dbReference>
<proteinExistence type="predicted"/>
<dbReference type="PANTHER" id="PTHR38106:SF1">
    <property type="entry name" value="RNA CHAPERONE PROQ"/>
    <property type="match status" value="1"/>
</dbReference>
<keyword evidence="7" id="KW-1185">Reference proteome</keyword>
<keyword evidence="1" id="KW-0963">Cytoplasm</keyword>
<sequence>MSELEVQNESQVTPVTEEVSAKQKADAKRQKEYLANRKALDELCELYPEVFNPKEPKPLQIGIHAAIAEDGKLSKTRIRRALNLYVRMRSYIACLKEGAERVTVGGTSTGTVTAEEAQHAAGKLAEIDKKRAARRPAKPAGRKPNKAHPSKAKKADAPKKQPAKANTSAKKEEFEGDSEARMAAKLAALVNKRSN</sequence>
<dbReference type="Proteomes" id="UP001595710">
    <property type="component" value="Unassembled WGS sequence"/>
</dbReference>
<keyword evidence="3" id="KW-0143">Chaperone</keyword>
<accession>A0ABV7WQW5</accession>
<dbReference type="SUPFAM" id="SSF48657">
    <property type="entry name" value="FinO-like"/>
    <property type="match status" value="1"/>
</dbReference>
<name>A0ABV7WQW5_9GAMM</name>
<feature type="compositionally biased region" description="Basic residues" evidence="4">
    <location>
        <begin position="131"/>
        <end position="152"/>
    </location>
</feature>
<dbReference type="EMBL" id="JBHRYN010000008">
    <property type="protein sequence ID" value="MFC3701362.1"/>
    <property type="molecule type" value="Genomic_DNA"/>
</dbReference>